<dbReference type="EMBL" id="FRFG01000048">
    <property type="protein sequence ID" value="SHO57827.1"/>
    <property type="molecule type" value="Genomic_DNA"/>
</dbReference>
<evidence type="ECO:0000313" key="2">
    <source>
        <dbReference type="Proteomes" id="UP000184600"/>
    </source>
</evidence>
<dbReference type="InterPro" id="IPR044000">
    <property type="entry name" value="Phage_tube_2"/>
</dbReference>
<dbReference type="OrthoDB" id="1680496at2"/>
<gene>
    <name evidence="1" type="ORF">VQ7734_03597</name>
</gene>
<evidence type="ECO:0000313" key="1">
    <source>
        <dbReference type="EMBL" id="SHO57827.1"/>
    </source>
</evidence>
<sequence length="311" mass="33565">MADGSRHLISLVAESTYGVTPDSPEFTPIRHTGTTLALTKNTMQSEEIRADRQISDFRHSTSQTGGDISTELSFGSFDQLLEASLLGTWKEDADKSSHSLKAGATRRSFSVLRHFSDLAESDKPYHLFTGVEVNTLNLQVTPDAVVSATFTVVGKGLSTAAQAPAGMKSGTVSSTPVINSFTGTLKEGGENIGVVTEIQLTLENGIDPRFIIGSKETIRPQIGRSNLSGQITAYFENAQLLDKFINETETSLEFTLPDDAGNAYTFIIPRIKYNGGQPDVSGQGSIQLTLPFQALFDEAQQSNIVIQRKAV</sequence>
<accession>A0A1M7YYR0</accession>
<dbReference type="RefSeq" id="WP_073585161.1">
    <property type="nucleotide sequence ID" value="NZ_AP024897.1"/>
</dbReference>
<dbReference type="AlphaFoldDB" id="A0A1M7YYR0"/>
<reference evidence="2" key="1">
    <citation type="submission" date="2016-12" db="EMBL/GenBank/DDBJ databases">
        <authorList>
            <person name="Rodrigo-Torres L."/>
            <person name="Arahal R.D."/>
            <person name="Lucena T."/>
        </authorList>
    </citation>
    <scope>NUCLEOTIDE SEQUENCE [LARGE SCALE GENOMIC DNA]</scope>
</reference>
<dbReference type="Pfam" id="PF18906">
    <property type="entry name" value="Phage_tube_2"/>
    <property type="match status" value="1"/>
</dbReference>
<proteinExistence type="predicted"/>
<protein>
    <submittedName>
        <fullName evidence="1">Uncharacterized protein</fullName>
    </submittedName>
</protein>
<dbReference type="STRING" id="1117707.VQ7734_03597"/>
<dbReference type="Proteomes" id="UP000184600">
    <property type="component" value="Unassembled WGS sequence"/>
</dbReference>
<keyword evidence="2" id="KW-1185">Reference proteome</keyword>
<organism evidence="1 2">
    <name type="scientific">Vibrio quintilis</name>
    <dbReference type="NCBI Taxonomy" id="1117707"/>
    <lineage>
        <taxon>Bacteria</taxon>
        <taxon>Pseudomonadati</taxon>
        <taxon>Pseudomonadota</taxon>
        <taxon>Gammaproteobacteria</taxon>
        <taxon>Vibrionales</taxon>
        <taxon>Vibrionaceae</taxon>
        <taxon>Vibrio</taxon>
    </lineage>
</organism>
<name>A0A1M7YYR0_9VIBR</name>